<dbReference type="InterPro" id="IPR025422">
    <property type="entry name" value="TGA_domain"/>
</dbReference>
<sequence>MWPFMESKENSKHPQQHHHHHHQQQQQQMPYEILQSAAAAAAPSSSTQVNFMNKGTTGAYDLGDLDQALLLYLEGQDQQQSSSSGITPPTLNIFPSQPMHVDPPSKGGIVGSVAHANSVSKKPLEQPLELVRSDLPSVAEHGRDAKADVKRQGNARKGLTSSSEHEGPKTPDPKAYVQQLENSRIKLTQLEQELQRARAQGVFYGGGAILGDQGLQPSFNGISSDAAMFDMEYGRWLEEHHRLMCELRGAVQEHLQENQLRIYVDNCLAHYDEIMALKNMVLKSDVFHIVSGVWKSPAERCFMWIGGFRPSDLLKILLNHIEPLTEQQILGICGLQQSTQEAEDALSQGMEALNQSLSDTVASDALSCPSNMANYMSQMAIAMNKLSTLEGFVKQADNLRQQTLHRLHHILTVRQAARCFLAIAEYFHRLRALSSLWLARPRQEQ</sequence>
<organism evidence="8 9">
    <name type="scientific">Acorus gramineus</name>
    <name type="common">Dwarf sweet flag</name>
    <dbReference type="NCBI Taxonomy" id="55184"/>
    <lineage>
        <taxon>Eukaryota</taxon>
        <taxon>Viridiplantae</taxon>
        <taxon>Streptophyta</taxon>
        <taxon>Embryophyta</taxon>
        <taxon>Tracheophyta</taxon>
        <taxon>Spermatophyta</taxon>
        <taxon>Magnoliopsida</taxon>
        <taxon>Liliopsida</taxon>
        <taxon>Acoraceae</taxon>
        <taxon>Acorus</taxon>
    </lineage>
</organism>
<keyword evidence="2" id="KW-0805">Transcription regulation</keyword>
<keyword evidence="3 8" id="KW-0238">DNA-binding</keyword>
<proteinExistence type="predicted"/>
<evidence type="ECO:0000313" key="9">
    <source>
        <dbReference type="Proteomes" id="UP001179952"/>
    </source>
</evidence>
<dbReference type="PANTHER" id="PTHR45693:SF13">
    <property type="entry name" value="TRANSCRIPTION FACTOR TGA10"/>
    <property type="match status" value="1"/>
</dbReference>
<evidence type="ECO:0000256" key="2">
    <source>
        <dbReference type="ARBA" id="ARBA00023015"/>
    </source>
</evidence>
<evidence type="ECO:0000256" key="5">
    <source>
        <dbReference type="ARBA" id="ARBA00023242"/>
    </source>
</evidence>
<dbReference type="PROSITE" id="PS51806">
    <property type="entry name" value="DOG1"/>
    <property type="match status" value="1"/>
</dbReference>
<keyword evidence="5" id="KW-0539">Nucleus</keyword>
<name>A0AAV9A6R0_ACOGR</name>
<evidence type="ECO:0000256" key="1">
    <source>
        <dbReference type="ARBA" id="ARBA00004123"/>
    </source>
</evidence>
<dbReference type="GO" id="GO:0006351">
    <property type="term" value="P:DNA-templated transcription"/>
    <property type="evidence" value="ECO:0007669"/>
    <property type="project" value="InterPro"/>
</dbReference>
<feature type="domain" description="DOG1" evidence="7">
    <location>
        <begin position="226"/>
        <end position="440"/>
    </location>
</feature>
<protein>
    <submittedName>
        <fullName evidence="8">TGACG-sequence-specific DNA-binding protein TGA-2.1</fullName>
    </submittedName>
</protein>
<comment type="subcellular location">
    <subcellularLocation>
        <location evidence="1">Nucleus</location>
    </subcellularLocation>
</comment>
<accession>A0AAV9A6R0</accession>
<comment type="caution">
    <text evidence="8">The sequence shown here is derived from an EMBL/GenBank/DDBJ whole genome shotgun (WGS) entry which is preliminary data.</text>
</comment>
<feature type="region of interest" description="Disordered" evidence="6">
    <location>
        <begin position="79"/>
        <end position="111"/>
    </location>
</feature>
<dbReference type="PANTHER" id="PTHR45693">
    <property type="entry name" value="TRANSCRIPTION FACTOR TGA9"/>
    <property type="match status" value="1"/>
</dbReference>
<evidence type="ECO:0000259" key="7">
    <source>
        <dbReference type="PROSITE" id="PS51806"/>
    </source>
</evidence>
<reference evidence="8" key="2">
    <citation type="submission" date="2023-06" db="EMBL/GenBank/DDBJ databases">
        <authorList>
            <person name="Ma L."/>
            <person name="Liu K.-W."/>
            <person name="Li Z."/>
            <person name="Hsiao Y.-Y."/>
            <person name="Qi Y."/>
            <person name="Fu T."/>
            <person name="Tang G."/>
            <person name="Zhang D."/>
            <person name="Sun W.-H."/>
            <person name="Liu D.-K."/>
            <person name="Li Y."/>
            <person name="Chen G.-Z."/>
            <person name="Liu X.-D."/>
            <person name="Liao X.-Y."/>
            <person name="Jiang Y.-T."/>
            <person name="Yu X."/>
            <person name="Hao Y."/>
            <person name="Huang J."/>
            <person name="Zhao X.-W."/>
            <person name="Ke S."/>
            <person name="Chen Y.-Y."/>
            <person name="Wu W.-L."/>
            <person name="Hsu J.-L."/>
            <person name="Lin Y.-F."/>
            <person name="Huang M.-D."/>
            <person name="Li C.-Y."/>
            <person name="Huang L."/>
            <person name="Wang Z.-W."/>
            <person name="Zhao X."/>
            <person name="Zhong W.-Y."/>
            <person name="Peng D.-H."/>
            <person name="Ahmad S."/>
            <person name="Lan S."/>
            <person name="Zhang J.-S."/>
            <person name="Tsai W.-C."/>
            <person name="Van De Peer Y."/>
            <person name="Liu Z.-J."/>
        </authorList>
    </citation>
    <scope>NUCLEOTIDE SEQUENCE</scope>
    <source>
        <strain evidence="8">SCP</strain>
        <tissue evidence="8">Leaves</tissue>
    </source>
</reference>
<dbReference type="Pfam" id="PF14144">
    <property type="entry name" value="DOG1"/>
    <property type="match status" value="1"/>
</dbReference>
<dbReference type="Proteomes" id="UP001179952">
    <property type="component" value="Unassembled WGS sequence"/>
</dbReference>
<feature type="compositionally biased region" description="Basic and acidic residues" evidence="6">
    <location>
        <begin position="140"/>
        <end position="151"/>
    </location>
</feature>
<dbReference type="GO" id="GO:0043565">
    <property type="term" value="F:sequence-specific DNA binding"/>
    <property type="evidence" value="ECO:0007669"/>
    <property type="project" value="InterPro"/>
</dbReference>
<dbReference type="GO" id="GO:0005634">
    <property type="term" value="C:nucleus"/>
    <property type="evidence" value="ECO:0007669"/>
    <property type="project" value="UniProtKB-SubCell"/>
</dbReference>
<feature type="region of interest" description="Disordered" evidence="6">
    <location>
        <begin position="1"/>
        <end position="29"/>
    </location>
</feature>
<keyword evidence="9" id="KW-1185">Reference proteome</keyword>
<dbReference type="AlphaFoldDB" id="A0AAV9A6R0"/>
<feature type="compositionally biased region" description="Basic and acidic residues" evidence="6">
    <location>
        <begin position="1"/>
        <end position="12"/>
    </location>
</feature>
<feature type="compositionally biased region" description="Basic residues" evidence="6">
    <location>
        <begin position="14"/>
        <end position="23"/>
    </location>
</feature>
<dbReference type="EMBL" id="JAUJYN010000012">
    <property type="protein sequence ID" value="KAK1259730.1"/>
    <property type="molecule type" value="Genomic_DNA"/>
</dbReference>
<evidence type="ECO:0000256" key="3">
    <source>
        <dbReference type="ARBA" id="ARBA00023125"/>
    </source>
</evidence>
<evidence type="ECO:0000256" key="4">
    <source>
        <dbReference type="ARBA" id="ARBA00023163"/>
    </source>
</evidence>
<feature type="compositionally biased region" description="Polar residues" evidence="6">
    <location>
        <begin position="85"/>
        <end position="95"/>
    </location>
</feature>
<keyword evidence="4" id="KW-0804">Transcription</keyword>
<feature type="compositionally biased region" description="Basic and acidic residues" evidence="6">
    <location>
        <begin position="163"/>
        <end position="172"/>
    </location>
</feature>
<reference evidence="8" key="1">
    <citation type="journal article" date="2023" name="Nat. Commun.">
        <title>Diploid and tetraploid genomes of Acorus and the evolution of monocots.</title>
        <authorList>
            <person name="Ma L."/>
            <person name="Liu K.W."/>
            <person name="Li Z."/>
            <person name="Hsiao Y.Y."/>
            <person name="Qi Y."/>
            <person name="Fu T."/>
            <person name="Tang G.D."/>
            <person name="Zhang D."/>
            <person name="Sun W.H."/>
            <person name="Liu D.K."/>
            <person name="Li Y."/>
            <person name="Chen G.Z."/>
            <person name="Liu X.D."/>
            <person name="Liao X.Y."/>
            <person name="Jiang Y.T."/>
            <person name="Yu X."/>
            <person name="Hao Y."/>
            <person name="Huang J."/>
            <person name="Zhao X.W."/>
            <person name="Ke S."/>
            <person name="Chen Y.Y."/>
            <person name="Wu W.L."/>
            <person name="Hsu J.L."/>
            <person name="Lin Y.F."/>
            <person name="Huang M.D."/>
            <person name="Li C.Y."/>
            <person name="Huang L."/>
            <person name="Wang Z.W."/>
            <person name="Zhao X."/>
            <person name="Zhong W.Y."/>
            <person name="Peng D.H."/>
            <person name="Ahmad S."/>
            <person name="Lan S."/>
            <person name="Zhang J.S."/>
            <person name="Tsai W.C."/>
            <person name="Van de Peer Y."/>
            <person name="Liu Z.J."/>
        </authorList>
    </citation>
    <scope>NUCLEOTIDE SEQUENCE</scope>
    <source>
        <strain evidence="8">SCP</strain>
    </source>
</reference>
<feature type="region of interest" description="Disordered" evidence="6">
    <location>
        <begin position="133"/>
        <end position="174"/>
    </location>
</feature>
<evidence type="ECO:0000256" key="6">
    <source>
        <dbReference type="SAM" id="MobiDB-lite"/>
    </source>
</evidence>
<evidence type="ECO:0000313" key="8">
    <source>
        <dbReference type="EMBL" id="KAK1259730.1"/>
    </source>
</evidence>
<gene>
    <name evidence="8" type="ORF">QJS04_geneDACA010365</name>
</gene>